<evidence type="ECO:0000256" key="12">
    <source>
        <dbReference type="ARBA" id="ARBA00041377"/>
    </source>
</evidence>
<evidence type="ECO:0000256" key="11">
    <source>
        <dbReference type="ARBA" id="ARBA00039461"/>
    </source>
</evidence>
<dbReference type="NCBIfam" id="NF043035">
    <property type="entry name" value="OxoTetrKin"/>
    <property type="match status" value="1"/>
</dbReference>
<comment type="catalytic activity">
    <reaction evidence="7">
        <text>3-dehydro-L-erythronate + ATP = 3-dehydro-4-O-phospho-L-erythronate + ADP + H(+)</text>
        <dbReference type="Rhea" id="RHEA:52552"/>
        <dbReference type="ChEBI" id="CHEBI:15378"/>
        <dbReference type="ChEBI" id="CHEBI:30616"/>
        <dbReference type="ChEBI" id="CHEBI:136592"/>
        <dbReference type="ChEBI" id="CHEBI:136670"/>
        <dbReference type="ChEBI" id="CHEBI:456216"/>
        <dbReference type="EC" id="2.7.1.217"/>
    </reaction>
</comment>
<dbReference type="InterPro" id="IPR010737">
    <property type="entry name" value="4-carb_acid_sugar_kinase_N"/>
</dbReference>
<comment type="caution">
    <text evidence="16">The sequence shown here is derived from an EMBL/GenBank/DDBJ whole genome shotgun (WGS) entry which is preliminary data.</text>
</comment>
<dbReference type="InterPro" id="IPR037051">
    <property type="entry name" value="4-carb_acid_sugar_kinase_N_sf"/>
</dbReference>
<dbReference type="EMBL" id="JACJIH010000001">
    <property type="protein sequence ID" value="MBA8921742.1"/>
    <property type="molecule type" value="Genomic_DNA"/>
</dbReference>
<keyword evidence="3" id="KW-0547">Nucleotide-binding</keyword>
<dbReference type="SUPFAM" id="SSF142764">
    <property type="entry name" value="YgbK-like"/>
    <property type="match status" value="1"/>
</dbReference>
<comment type="similarity">
    <text evidence="1">Belongs to the four-carbon acid sugar kinase family.</text>
</comment>
<dbReference type="GO" id="GO:0005524">
    <property type="term" value="F:ATP binding"/>
    <property type="evidence" value="ECO:0007669"/>
    <property type="project" value="UniProtKB-KW"/>
</dbReference>
<evidence type="ECO:0000256" key="1">
    <source>
        <dbReference type="ARBA" id="ARBA00005715"/>
    </source>
</evidence>
<dbReference type="Pfam" id="PF17042">
    <property type="entry name" value="NBD_C"/>
    <property type="match status" value="1"/>
</dbReference>
<evidence type="ECO:0000256" key="4">
    <source>
        <dbReference type="ARBA" id="ARBA00022777"/>
    </source>
</evidence>
<dbReference type="Gene3D" id="3.40.50.10840">
    <property type="entry name" value="Putative sugar-binding, N-terminal domain"/>
    <property type="match status" value="1"/>
</dbReference>
<dbReference type="InterPro" id="IPR031475">
    <property type="entry name" value="NBD_C"/>
</dbReference>
<dbReference type="Pfam" id="PF07005">
    <property type="entry name" value="SBD_N"/>
    <property type="match status" value="1"/>
</dbReference>
<evidence type="ECO:0000259" key="15">
    <source>
        <dbReference type="Pfam" id="PF17042"/>
    </source>
</evidence>
<dbReference type="InterPro" id="IPR050007">
    <property type="entry name" value="OtnK"/>
</dbReference>
<dbReference type="GO" id="GO:0016301">
    <property type="term" value="F:kinase activity"/>
    <property type="evidence" value="ECO:0007669"/>
    <property type="project" value="UniProtKB-KW"/>
</dbReference>
<organism evidence="16 17">
    <name type="scientific">Nesterenkonia jeotgali</name>
    <dbReference type="NCBI Taxonomy" id="317018"/>
    <lineage>
        <taxon>Bacteria</taxon>
        <taxon>Bacillati</taxon>
        <taxon>Actinomycetota</taxon>
        <taxon>Actinomycetes</taxon>
        <taxon>Micrococcales</taxon>
        <taxon>Micrococcaceae</taxon>
        <taxon>Nesterenkonia</taxon>
    </lineage>
</organism>
<evidence type="ECO:0000256" key="9">
    <source>
        <dbReference type="ARBA" id="ARBA00037335"/>
    </source>
</evidence>
<evidence type="ECO:0000256" key="5">
    <source>
        <dbReference type="ARBA" id="ARBA00022840"/>
    </source>
</evidence>
<name>A0A839FTZ9_9MICC</name>
<reference evidence="16 17" key="1">
    <citation type="submission" date="2020-08" db="EMBL/GenBank/DDBJ databases">
        <title>Sequencing the genomes of 1000 actinobacteria strains.</title>
        <authorList>
            <person name="Klenk H.-P."/>
        </authorList>
    </citation>
    <scope>NUCLEOTIDE SEQUENCE [LARGE SCALE GENOMIC DNA]</scope>
    <source>
        <strain evidence="16 17">DSM 19081</strain>
    </source>
</reference>
<evidence type="ECO:0000313" key="17">
    <source>
        <dbReference type="Proteomes" id="UP000546252"/>
    </source>
</evidence>
<comment type="catalytic activity">
    <reaction evidence="8">
        <text>3-dehydro-D-erythronate + ATP = 3-dehydro-4-O-phospho-D-erythronate + ADP + H(+)</text>
        <dbReference type="Rhea" id="RHEA:52556"/>
        <dbReference type="ChEBI" id="CHEBI:15378"/>
        <dbReference type="ChEBI" id="CHEBI:30616"/>
        <dbReference type="ChEBI" id="CHEBI:57958"/>
        <dbReference type="ChEBI" id="CHEBI:136593"/>
        <dbReference type="ChEBI" id="CHEBI:456216"/>
        <dbReference type="EC" id="2.7.1.217"/>
    </reaction>
</comment>
<feature type="region of interest" description="Disordered" evidence="13">
    <location>
        <begin position="453"/>
        <end position="482"/>
    </location>
</feature>
<dbReference type="EC" id="2.7.1.217" evidence="10"/>
<feature type="domain" description="Four-carbon acid sugar kinase N-terminal" evidence="14">
    <location>
        <begin position="5"/>
        <end position="231"/>
    </location>
</feature>
<dbReference type="InterPro" id="IPR042213">
    <property type="entry name" value="NBD_C_sf"/>
</dbReference>
<dbReference type="Gene3D" id="3.40.980.20">
    <property type="entry name" value="Four-carbon acid sugar kinase, nucleotide binding domain"/>
    <property type="match status" value="1"/>
</dbReference>
<proteinExistence type="inferred from homology"/>
<gene>
    <name evidence="16" type="ORF">HNR24_001675</name>
</gene>
<feature type="region of interest" description="Disordered" evidence="13">
    <location>
        <begin position="251"/>
        <end position="271"/>
    </location>
</feature>
<keyword evidence="5" id="KW-0067">ATP-binding</keyword>
<keyword evidence="6" id="KW-0119">Carbohydrate metabolism</keyword>
<dbReference type="Proteomes" id="UP000546252">
    <property type="component" value="Unassembled WGS sequence"/>
</dbReference>
<evidence type="ECO:0000256" key="8">
    <source>
        <dbReference type="ARBA" id="ARBA00036346"/>
    </source>
</evidence>
<sequence length="482" mass="51007">MALRIGVLADDFTGATDIAGFLVSAGMTTVQFTSPEGLPEKFDERVDAAVISMKTRSIAPGDAVAQSLQALNALRARGAEQIIFKYCSTFDSTGEGNIGPVTDALLDAMGETFTVLAPALPVNGRTVYQGHLFVHDQPLDESGMRDHPVTPMTDSSLVRLIQAQAQGSAVVIPYATVQAGPEAVRQALQDARSSGARYAVPDTLDMRHLETLGAALTEMPLITGGSGIGYGLARAVTQSRESTATRAVTQTRTVTQSRETGQDAGASRSAAADWTFTPGPAVVLSGSSSQMTNAQVRDYRGRAAALPLEISSVLEDAEGYCTEVVSWVREQQSADTLAPLIYATASPEEVRTAQREHGAQELSAAIEEFFARLARALREHGTRRFIVAGGETSGAVTQGLGVRGFEVGPQIAPGVPWTRTLPGEHPQATGEEPLDLALKSGNFGEEDFFTAAQQLVSQQRAAQQPASQELPTQQPPTQEGRA</sequence>
<evidence type="ECO:0000256" key="13">
    <source>
        <dbReference type="SAM" id="MobiDB-lite"/>
    </source>
</evidence>
<evidence type="ECO:0000313" key="16">
    <source>
        <dbReference type="EMBL" id="MBA8921742.1"/>
    </source>
</evidence>
<evidence type="ECO:0000256" key="7">
    <source>
        <dbReference type="ARBA" id="ARBA00035898"/>
    </source>
</evidence>
<evidence type="ECO:0000256" key="2">
    <source>
        <dbReference type="ARBA" id="ARBA00022679"/>
    </source>
</evidence>
<feature type="domain" description="Four-carbon acid sugar kinase nucleotide binding" evidence="15">
    <location>
        <begin position="282"/>
        <end position="449"/>
    </location>
</feature>
<evidence type="ECO:0000256" key="3">
    <source>
        <dbReference type="ARBA" id="ARBA00022741"/>
    </source>
</evidence>
<keyword evidence="2" id="KW-0808">Transferase</keyword>
<dbReference type="RefSeq" id="WP_182495561.1">
    <property type="nucleotide sequence ID" value="NZ_BAAAKT010000004.1"/>
</dbReference>
<protein>
    <recommendedName>
        <fullName evidence="11">3-oxo-tetronate kinase</fullName>
        <ecNumber evidence="10">2.7.1.217</ecNumber>
    </recommendedName>
    <alternativeName>
        <fullName evidence="12">3-dehydrotetronate 4-kinase</fullName>
    </alternativeName>
</protein>
<dbReference type="AlphaFoldDB" id="A0A839FTZ9"/>
<evidence type="ECO:0000256" key="6">
    <source>
        <dbReference type="ARBA" id="ARBA00023277"/>
    </source>
</evidence>
<comment type="function">
    <text evidence="9">Catalyzes the ATP-dependent phosphorylation of 3-oxo-tetronate to 3-oxo-tetronate 4-phosphate.</text>
</comment>
<keyword evidence="4" id="KW-0418">Kinase</keyword>
<evidence type="ECO:0000259" key="14">
    <source>
        <dbReference type="Pfam" id="PF07005"/>
    </source>
</evidence>
<accession>A0A839FTZ9</accession>
<evidence type="ECO:0000256" key="10">
    <source>
        <dbReference type="ARBA" id="ARBA00039095"/>
    </source>
</evidence>